<comment type="caution">
    <text evidence="2">The sequence shown here is derived from an EMBL/GenBank/DDBJ whole genome shotgun (WGS) entry which is preliminary data.</text>
</comment>
<dbReference type="Pfam" id="PF10948">
    <property type="entry name" value="DUF2635"/>
    <property type="match status" value="1"/>
</dbReference>
<name>A0ABX5KI90_9BURK</name>
<dbReference type="EMBL" id="QEOB01000012">
    <property type="protein sequence ID" value="PVX80052.1"/>
    <property type="molecule type" value="Genomic_DNA"/>
</dbReference>
<sequence>MKVKAAAGVNVPMEGSPRKYITDVQEQEVPASAYYRRRIAEGDLVVVGTTAAAGKSSSTSNANTSSPAVARGVASEA</sequence>
<evidence type="ECO:0000256" key="1">
    <source>
        <dbReference type="SAM" id="MobiDB-lite"/>
    </source>
</evidence>
<protein>
    <submittedName>
        <fullName evidence="2">Uncharacterized protein DUF2635</fullName>
    </submittedName>
</protein>
<proteinExistence type="predicted"/>
<gene>
    <name evidence="2" type="ORF">C7402_112239</name>
</gene>
<dbReference type="Proteomes" id="UP000245712">
    <property type="component" value="Unassembled WGS sequence"/>
</dbReference>
<keyword evidence="3" id="KW-1185">Reference proteome</keyword>
<feature type="compositionally biased region" description="Low complexity" evidence="1">
    <location>
        <begin position="51"/>
        <end position="70"/>
    </location>
</feature>
<accession>A0ABX5KI90</accession>
<dbReference type="RefSeq" id="WP_116612585.1">
    <property type="nucleotide sequence ID" value="NZ_QEOB01000012.1"/>
</dbReference>
<reference evidence="2 3" key="1">
    <citation type="submission" date="2018-05" db="EMBL/GenBank/DDBJ databases">
        <title>Genomic Encyclopedia of Type Strains, Phase IV (KMG-V): Genome sequencing to study the core and pangenomes of soil and plant-associated prokaryotes.</title>
        <authorList>
            <person name="Whitman W."/>
        </authorList>
    </citation>
    <scope>NUCLEOTIDE SEQUENCE [LARGE SCALE GENOMIC DNA]</scope>
    <source>
        <strain evidence="2 3">SCZa-39</strain>
    </source>
</reference>
<organism evidence="2 3">
    <name type="scientific">Paraburkholderia unamae</name>
    <dbReference type="NCBI Taxonomy" id="219649"/>
    <lineage>
        <taxon>Bacteria</taxon>
        <taxon>Pseudomonadati</taxon>
        <taxon>Pseudomonadota</taxon>
        <taxon>Betaproteobacteria</taxon>
        <taxon>Burkholderiales</taxon>
        <taxon>Burkholderiaceae</taxon>
        <taxon>Paraburkholderia</taxon>
    </lineage>
</organism>
<evidence type="ECO:0000313" key="2">
    <source>
        <dbReference type="EMBL" id="PVX80052.1"/>
    </source>
</evidence>
<feature type="region of interest" description="Disordered" evidence="1">
    <location>
        <begin position="51"/>
        <end position="77"/>
    </location>
</feature>
<dbReference type="InterPro" id="IPR024400">
    <property type="entry name" value="DUF2635"/>
</dbReference>
<evidence type="ECO:0000313" key="3">
    <source>
        <dbReference type="Proteomes" id="UP000245712"/>
    </source>
</evidence>